<keyword evidence="1" id="KW-0472">Membrane</keyword>
<dbReference type="EMBL" id="MHMT01000030">
    <property type="protein sequence ID" value="OGZ31889.1"/>
    <property type="molecule type" value="Genomic_DNA"/>
</dbReference>
<proteinExistence type="predicted"/>
<feature type="transmembrane region" description="Helical" evidence="1">
    <location>
        <begin position="60"/>
        <end position="82"/>
    </location>
</feature>
<name>A0A1G2F1I6_9BACT</name>
<protein>
    <recommendedName>
        <fullName evidence="2">DUF4190 domain-containing protein</fullName>
    </recommendedName>
</protein>
<dbReference type="Pfam" id="PF13828">
    <property type="entry name" value="DUF4190"/>
    <property type="match status" value="1"/>
</dbReference>
<reference evidence="3 4" key="1">
    <citation type="journal article" date="2016" name="Nat. Commun.">
        <title>Thousands of microbial genomes shed light on interconnected biogeochemical processes in an aquifer system.</title>
        <authorList>
            <person name="Anantharaman K."/>
            <person name="Brown C.T."/>
            <person name="Hug L.A."/>
            <person name="Sharon I."/>
            <person name="Castelle C.J."/>
            <person name="Probst A.J."/>
            <person name="Thomas B.C."/>
            <person name="Singh A."/>
            <person name="Wilkins M.J."/>
            <person name="Karaoz U."/>
            <person name="Brodie E.L."/>
            <person name="Williams K.H."/>
            <person name="Hubbard S.S."/>
            <person name="Banfield J.F."/>
        </authorList>
    </citation>
    <scope>NUCLEOTIDE SEQUENCE [LARGE SCALE GENOMIC DNA]</scope>
</reference>
<sequence length="83" mass="9258">MEQTIQKTIQKFNKNAIIGFIFGLISVYFSLAIITGPLAVIFSVKALRQIKVINEKGEKLALIGLILGIIFFILGLITLFTWC</sequence>
<evidence type="ECO:0000313" key="3">
    <source>
        <dbReference type="EMBL" id="OGZ31889.1"/>
    </source>
</evidence>
<keyword evidence="1" id="KW-1133">Transmembrane helix</keyword>
<dbReference type="Proteomes" id="UP000177810">
    <property type="component" value="Unassembled WGS sequence"/>
</dbReference>
<evidence type="ECO:0000259" key="2">
    <source>
        <dbReference type="Pfam" id="PF13828"/>
    </source>
</evidence>
<feature type="transmembrane region" description="Helical" evidence="1">
    <location>
        <begin position="16"/>
        <end position="40"/>
    </location>
</feature>
<dbReference type="InterPro" id="IPR025241">
    <property type="entry name" value="DUF4190"/>
</dbReference>
<dbReference type="AlphaFoldDB" id="A0A1G2F1I6"/>
<accession>A0A1G2F1I6</accession>
<evidence type="ECO:0000256" key="1">
    <source>
        <dbReference type="SAM" id="Phobius"/>
    </source>
</evidence>
<gene>
    <name evidence="3" type="ORF">A2V69_00550</name>
</gene>
<organism evidence="3 4">
    <name type="scientific">Candidatus Portnoybacteria bacterium RBG_13_40_8</name>
    <dbReference type="NCBI Taxonomy" id="1801990"/>
    <lineage>
        <taxon>Bacteria</taxon>
        <taxon>Candidatus Portnoyibacteriota</taxon>
    </lineage>
</organism>
<dbReference type="STRING" id="1801990.A2V69_00550"/>
<evidence type="ECO:0000313" key="4">
    <source>
        <dbReference type="Proteomes" id="UP000177810"/>
    </source>
</evidence>
<comment type="caution">
    <text evidence="3">The sequence shown here is derived from an EMBL/GenBank/DDBJ whole genome shotgun (WGS) entry which is preliminary data.</text>
</comment>
<keyword evidence="1" id="KW-0812">Transmembrane</keyword>
<feature type="domain" description="DUF4190" evidence="2">
    <location>
        <begin position="16"/>
        <end position="77"/>
    </location>
</feature>